<name>A0A392WBT0_9FABA</name>
<feature type="non-terminal residue" evidence="1">
    <location>
        <position position="67"/>
    </location>
</feature>
<evidence type="ECO:0000313" key="1">
    <source>
        <dbReference type="EMBL" id="MCI96200.1"/>
    </source>
</evidence>
<protein>
    <submittedName>
        <fullName evidence="1">Uncharacterized protein</fullName>
    </submittedName>
</protein>
<dbReference type="AlphaFoldDB" id="A0A392WBT0"/>
<dbReference type="EMBL" id="LXQA011408168">
    <property type="protein sequence ID" value="MCI96200.1"/>
    <property type="molecule type" value="Genomic_DNA"/>
</dbReference>
<organism evidence="1 2">
    <name type="scientific">Trifolium medium</name>
    <dbReference type="NCBI Taxonomy" id="97028"/>
    <lineage>
        <taxon>Eukaryota</taxon>
        <taxon>Viridiplantae</taxon>
        <taxon>Streptophyta</taxon>
        <taxon>Embryophyta</taxon>
        <taxon>Tracheophyta</taxon>
        <taxon>Spermatophyta</taxon>
        <taxon>Magnoliopsida</taxon>
        <taxon>eudicotyledons</taxon>
        <taxon>Gunneridae</taxon>
        <taxon>Pentapetalae</taxon>
        <taxon>rosids</taxon>
        <taxon>fabids</taxon>
        <taxon>Fabales</taxon>
        <taxon>Fabaceae</taxon>
        <taxon>Papilionoideae</taxon>
        <taxon>50 kb inversion clade</taxon>
        <taxon>NPAAA clade</taxon>
        <taxon>Hologalegina</taxon>
        <taxon>IRL clade</taxon>
        <taxon>Trifolieae</taxon>
        <taxon>Trifolium</taxon>
    </lineage>
</organism>
<comment type="caution">
    <text evidence="1">The sequence shown here is derived from an EMBL/GenBank/DDBJ whole genome shotgun (WGS) entry which is preliminary data.</text>
</comment>
<evidence type="ECO:0000313" key="2">
    <source>
        <dbReference type="Proteomes" id="UP000265520"/>
    </source>
</evidence>
<keyword evidence="2" id="KW-1185">Reference proteome</keyword>
<proteinExistence type="predicted"/>
<accession>A0A392WBT0</accession>
<reference evidence="1 2" key="1">
    <citation type="journal article" date="2018" name="Front. Plant Sci.">
        <title>Red Clover (Trifolium pratense) and Zigzag Clover (T. medium) - A Picture of Genomic Similarities and Differences.</title>
        <authorList>
            <person name="Dluhosova J."/>
            <person name="Istvanek J."/>
            <person name="Nedelnik J."/>
            <person name="Repkova J."/>
        </authorList>
    </citation>
    <scope>NUCLEOTIDE SEQUENCE [LARGE SCALE GENOMIC DNA]</scope>
    <source>
        <strain evidence="2">cv. 10/8</strain>
        <tissue evidence="1">Leaf</tissue>
    </source>
</reference>
<feature type="non-terminal residue" evidence="1">
    <location>
        <position position="1"/>
    </location>
</feature>
<dbReference type="Proteomes" id="UP000265520">
    <property type="component" value="Unassembled WGS sequence"/>
</dbReference>
<sequence>VAAATDVDVLMCNNADIGDLAPEVTVPTNLVIDSNIDTSQIRVDNPKVDDEEMVVNNVDISDDSTPV</sequence>